<evidence type="ECO:0000313" key="11">
    <source>
        <dbReference type="EMBL" id="RQW75861.1"/>
    </source>
</evidence>
<evidence type="ECO:0000259" key="10">
    <source>
        <dbReference type="Pfam" id="PF04290"/>
    </source>
</evidence>
<protein>
    <submittedName>
        <fullName evidence="11">TRAP transporter small permease</fullName>
    </submittedName>
</protein>
<dbReference type="PANTHER" id="PTHR35011:SF11">
    <property type="entry name" value="TRAP TRANSPORTER SMALL PERMEASE PROTEIN"/>
    <property type="match status" value="1"/>
</dbReference>
<sequence>MNTILKSIDGINKLVKILLTFSLIVMTIIMILQVFSRFVLNIPLPWSEEATRYLGIYAVFFGAALAIRHNELISVEAIPDLLPKTVQRVLKMIVLVICIVFFAILLKYGIDLVSKVSIQKSPALQISMSIPYFSIPLGALLLILNAIAALIVVFKGGAEE</sequence>
<gene>
    <name evidence="11" type="ORF">EBB45_04395</name>
</gene>
<dbReference type="OrthoDB" id="9815614at2"/>
<dbReference type="Pfam" id="PF04290">
    <property type="entry name" value="DctQ"/>
    <property type="match status" value="1"/>
</dbReference>
<evidence type="ECO:0000313" key="12">
    <source>
        <dbReference type="Proteomes" id="UP000274033"/>
    </source>
</evidence>
<feature type="domain" description="Tripartite ATP-independent periplasmic transporters DctQ component" evidence="10">
    <location>
        <begin position="26"/>
        <end position="154"/>
    </location>
</feature>
<feature type="transmembrane region" description="Helical" evidence="9">
    <location>
        <begin position="14"/>
        <end position="35"/>
    </location>
</feature>
<organism evidence="11 12">
    <name type="scientific">Lysinibacillus composti</name>
    <dbReference type="NCBI Taxonomy" id="720633"/>
    <lineage>
        <taxon>Bacteria</taxon>
        <taxon>Bacillati</taxon>
        <taxon>Bacillota</taxon>
        <taxon>Bacilli</taxon>
        <taxon>Bacillales</taxon>
        <taxon>Bacillaceae</taxon>
        <taxon>Lysinibacillus</taxon>
    </lineage>
</organism>
<reference evidence="11 12" key="1">
    <citation type="journal article" date="2013" name="J. Microbiol.">
        <title>Lysinibacillus chungkukjangi sp. nov., isolated from Chungkukjang, Korean fermented soybean food.</title>
        <authorList>
            <person name="Kim S.J."/>
            <person name="Jang Y.H."/>
            <person name="Hamada M."/>
            <person name="Ahn J.H."/>
            <person name="Weon H.Y."/>
            <person name="Suzuki K."/>
            <person name="Whang K.S."/>
            <person name="Kwon S.W."/>
        </authorList>
    </citation>
    <scope>NUCLEOTIDE SEQUENCE [LARGE SCALE GENOMIC DNA]</scope>
    <source>
        <strain evidence="11 12">MCCC 1A12701</strain>
    </source>
</reference>
<keyword evidence="12" id="KW-1185">Reference proteome</keyword>
<evidence type="ECO:0000256" key="8">
    <source>
        <dbReference type="ARBA" id="ARBA00038436"/>
    </source>
</evidence>
<proteinExistence type="inferred from homology"/>
<accession>A0A3N9UIP8</accession>
<dbReference type="PANTHER" id="PTHR35011">
    <property type="entry name" value="2,3-DIKETO-L-GULONATE TRAP TRANSPORTER SMALL PERMEASE PROTEIN YIAM"/>
    <property type="match status" value="1"/>
</dbReference>
<feature type="transmembrane region" description="Helical" evidence="9">
    <location>
        <begin position="89"/>
        <end position="110"/>
    </location>
</feature>
<dbReference type="GO" id="GO:0005886">
    <property type="term" value="C:plasma membrane"/>
    <property type="evidence" value="ECO:0007669"/>
    <property type="project" value="UniProtKB-SubCell"/>
</dbReference>
<dbReference type="GO" id="GO:0022857">
    <property type="term" value="F:transmembrane transporter activity"/>
    <property type="evidence" value="ECO:0007669"/>
    <property type="project" value="TreeGrafter"/>
</dbReference>
<feature type="transmembrane region" description="Helical" evidence="9">
    <location>
        <begin position="130"/>
        <end position="154"/>
    </location>
</feature>
<dbReference type="InterPro" id="IPR007387">
    <property type="entry name" value="TRAP_DctQ"/>
</dbReference>
<dbReference type="GO" id="GO:0015740">
    <property type="term" value="P:C4-dicarboxylate transport"/>
    <property type="evidence" value="ECO:0007669"/>
    <property type="project" value="TreeGrafter"/>
</dbReference>
<keyword evidence="4" id="KW-0997">Cell inner membrane</keyword>
<dbReference type="InterPro" id="IPR055348">
    <property type="entry name" value="DctQ"/>
</dbReference>
<keyword evidence="3" id="KW-1003">Cell membrane</keyword>
<evidence type="ECO:0000256" key="3">
    <source>
        <dbReference type="ARBA" id="ARBA00022475"/>
    </source>
</evidence>
<dbReference type="AlphaFoldDB" id="A0A3N9UIP8"/>
<comment type="subcellular location">
    <subcellularLocation>
        <location evidence="1">Cell inner membrane</location>
        <topology evidence="1">Multi-pass membrane protein</topology>
    </subcellularLocation>
</comment>
<feature type="transmembrane region" description="Helical" evidence="9">
    <location>
        <begin position="50"/>
        <end position="68"/>
    </location>
</feature>
<evidence type="ECO:0000256" key="6">
    <source>
        <dbReference type="ARBA" id="ARBA00022989"/>
    </source>
</evidence>
<dbReference type="RefSeq" id="WP_124763026.1">
    <property type="nucleotide sequence ID" value="NZ_JAFBDY010000002.1"/>
</dbReference>
<dbReference type="EMBL" id="RRCT01000002">
    <property type="protein sequence ID" value="RQW75861.1"/>
    <property type="molecule type" value="Genomic_DNA"/>
</dbReference>
<evidence type="ECO:0000256" key="2">
    <source>
        <dbReference type="ARBA" id="ARBA00022448"/>
    </source>
</evidence>
<name>A0A3N9UIP8_9BACI</name>
<comment type="caution">
    <text evidence="11">The sequence shown here is derived from an EMBL/GenBank/DDBJ whole genome shotgun (WGS) entry which is preliminary data.</text>
</comment>
<keyword evidence="6 9" id="KW-1133">Transmembrane helix</keyword>
<evidence type="ECO:0000256" key="9">
    <source>
        <dbReference type="SAM" id="Phobius"/>
    </source>
</evidence>
<comment type="similarity">
    <text evidence="8">Belongs to the TRAP transporter small permease family.</text>
</comment>
<dbReference type="Proteomes" id="UP000274033">
    <property type="component" value="Unassembled WGS sequence"/>
</dbReference>
<evidence type="ECO:0000256" key="1">
    <source>
        <dbReference type="ARBA" id="ARBA00004429"/>
    </source>
</evidence>
<keyword evidence="7 9" id="KW-0472">Membrane</keyword>
<evidence type="ECO:0000256" key="4">
    <source>
        <dbReference type="ARBA" id="ARBA00022519"/>
    </source>
</evidence>
<evidence type="ECO:0000256" key="5">
    <source>
        <dbReference type="ARBA" id="ARBA00022692"/>
    </source>
</evidence>
<evidence type="ECO:0000256" key="7">
    <source>
        <dbReference type="ARBA" id="ARBA00023136"/>
    </source>
</evidence>
<keyword evidence="2" id="KW-0813">Transport</keyword>
<keyword evidence="5 9" id="KW-0812">Transmembrane</keyword>